<dbReference type="Pfam" id="PF17526">
    <property type="entry name" value="DUF5448"/>
    <property type="match status" value="1"/>
</dbReference>
<dbReference type="InterPro" id="IPR020379">
    <property type="entry name" value="DUF5448"/>
</dbReference>
<sequence>MSTTYFFNKQDNSQLEKLSNDDLDELKRQIEREIERRANGPTGVVYVVTDWGNHRVFTDFRCAAICFADIAETVLEDARTKEGKELFELNKGTLLYGIRPMEMSVADIEAKVAQKYFDDVCYEKRLPELFPSV</sequence>
<proteinExistence type="predicted"/>
<gene>
    <name evidence="1" type="ORF">SAMEA3538828_04837</name>
</gene>
<protein>
    <submittedName>
        <fullName evidence="1">Uncharacterized protein</fullName>
    </submittedName>
</protein>
<accession>A0A8B4VM90</accession>
<comment type="caution">
    <text evidence="1">The sequence shown here is derived from an EMBL/GenBank/DDBJ whole genome shotgun (WGS) entry which is preliminary data.</text>
</comment>
<name>A0A8B4VM90_KLEPN</name>
<evidence type="ECO:0000313" key="2">
    <source>
        <dbReference type="Proteomes" id="UP000258253"/>
    </source>
</evidence>
<dbReference type="AlphaFoldDB" id="A0A8B4VM90"/>
<organism evidence="1 2">
    <name type="scientific">Klebsiella pneumoniae</name>
    <dbReference type="NCBI Taxonomy" id="573"/>
    <lineage>
        <taxon>Bacteria</taxon>
        <taxon>Pseudomonadati</taxon>
        <taxon>Pseudomonadota</taxon>
        <taxon>Gammaproteobacteria</taxon>
        <taxon>Enterobacterales</taxon>
        <taxon>Enterobacteriaceae</taxon>
        <taxon>Klebsiella/Raoultella group</taxon>
        <taxon>Klebsiella</taxon>
        <taxon>Klebsiella pneumoniae complex</taxon>
    </lineage>
</organism>
<reference evidence="1 2" key="1">
    <citation type="submission" date="2018-08" db="EMBL/GenBank/DDBJ databases">
        <authorList>
            <consortium name="Pathogen Informatics"/>
        </authorList>
    </citation>
    <scope>NUCLEOTIDE SEQUENCE [LARGE SCALE GENOMIC DNA]</scope>
    <source>
        <strain evidence="1 2">EuSCAPE_HU047</strain>
    </source>
</reference>
<dbReference type="EMBL" id="ULCI01000028">
    <property type="protein sequence ID" value="SYR47612.1"/>
    <property type="molecule type" value="Genomic_DNA"/>
</dbReference>
<dbReference type="Proteomes" id="UP000258253">
    <property type="component" value="Unassembled WGS sequence"/>
</dbReference>
<dbReference type="RefSeq" id="WP_201305514.1">
    <property type="nucleotide sequence ID" value="NZ_CABFWY010000004.1"/>
</dbReference>
<evidence type="ECO:0000313" key="1">
    <source>
        <dbReference type="EMBL" id="SYR47612.1"/>
    </source>
</evidence>